<dbReference type="KEGG" id="lbt:AYR52_08505"/>
<dbReference type="GO" id="GO:0016787">
    <property type="term" value="F:hydrolase activity"/>
    <property type="evidence" value="ECO:0007669"/>
    <property type="project" value="UniProtKB-KW"/>
</dbReference>
<dbReference type="Proteomes" id="UP000078582">
    <property type="component" value="Chromosome"/>
</dbReference>
<dbReference type="RefSeq" id="WP_068225604.1">
    <property type="nucleotide sequence ID" value="NZ_CP014623.1"/>
</dbReference>
<protein>
    <submittedName>
        <fullName evidence="1">GTP cyclohydrolase</fullName>
    </submittedName>
</protein>
<sequence>MFENNRNRFATYGVIAQIPGELIDQVWSIIDNNLQGIFPLGQTLAFQLTNHNGTISYDYIQDNDVVASFDTDFPSDPGYPDLLLAYDDGENQTILLPDEANNN</sequence>
<dbReference type="Pfam" id="PF06124">
    <property type="entry name" value="DUF960"/>
    <property type="match status" value="1"/>
</dbReference>
<dbReference type="GeneID" id="42981700"/>
<organism evidence="1 2">
    <name type="scientific">Loigolactobacillus backii</name>
    <dbReference type="NCBI Taxonomy" id="375175"/>
    <lineage>
        <taxon>Bacteria</taxon>
        <taxon>Bacillati</taxon>
        <taxon>Bacillota</taxon>
        <taxon>Bacilli</taxon>
        <taxon>Lactobacillales</taxon>
        <taxon>Lactobacillaceae</taxon>
        <taxon>Loigolactobacillus</taxon>
    </lineage>
</organism>
<accession>A0A192H2U7</accession>
<evidence type="ECO:0000313" key="1">
    <source>
        <dbReference type="EMBL" id="ANK62276.1"/>
    </source>
</evidence>
<reference evidence="1 2" key="1">
    <citation type="submission" date="2016-03" db="EMBL/GenBank/DDBJ databases">
        <title>Pediococcus and Lactobacillus from brewery environment - whole genome sequencing and assembly.</title>
        <authorList>
            <person name="Behr J."/>
            <person name="Geissler A.J."/>
            <person name="Vogel R.F."/>
        </authorList>
    </citation>
    <scope>NUCLEOTIDE SEQUENCE [LARGE SCALE GENOMIC DNA]</scope>
    <source>
        <strain evidence="1 2">TMW 1.1989</strain>
    </source>
</reference>
<dbReference type="OrthoDB" id="2225914at2"/>
<evidence type="ECO:0000313" key="2">
    <source>
        <dbReference type="Proteomes" id="UP000078582"/>
    </source>
</evidence>
<dbReference type="InterPro" id="IPR009303">
    <property type="entry name" value="DUF960"/>
</dbReference>
<dbReference type="EMBL" id="CP014873">
    <property type="protein sequence ID" value="ANK62276.1"/>
    <property type="molecule type" value="Genomic_DNA"/>
</dbReference>
<dbReference type="STRING" id="375175.AYR53_05490"/>
<keyword evidence="2" id="KW-1185">Reference proteome</keyword>
<dbReference type="AlphaFoldDB" id="A0A192H2U7"/>
<keyword evidence="1" id="KW-0378">Hydrolase</keyword>
<proteinExistence type="predicted"/>
<name>A0A192H2U7_9LACO</name>
<dbReference type="Gene3D" id="3.10.450.150">
    <property type="entry name" value="enterococcus faecalis protein"/>
    <property type="match status" value="1"/>
</dbReference>
<gene>
    <name evidence="1" type="ORF">AYR53_05490</name>
</gene>